<accession>A0A4Y2UBJ4</accession>
<evidence type="ECO:0000313" key="3">
    <source>
        <dbReference type="Proteomes" id="UP000499080"/>
    </source>
</evidence>
<feature type="region of interest" description="Disordered" evidence="1">
    <location>
        <begin position="56"/>
        <end position="91"/>
    </location>
</feature>
<evidence type="ECO:0000313" key="2">
    <source>
        <dbReference type="EMBL" id="GBO10002.1"/>
    </source>
</evidence>
<reference evidence="2 3" key="1">
    <citation type="journal article" date="2019" name="Sci. Rep.">
        <title>Orb-weaving spider Araneus ventricosus genome elucidates the spidroin gene catalogue.</title>
        <authorList>
            <person name="Kono N."/>
            <person name="Nakamura H."/>
            <person name="Ohtoshi R."/>
            <person name="Moran D.A.P."/>
            <person name="Shinohara A."/>
            <person name="Yoshida Y."/>
            <person name="Fujiwara M."/>
            <person name="Mori M."/>
            <person name="Tomita M."/>
            <person name="Arakawa K."/>
        </authorList>
    </citation>
    <scope>NUCLEOTIDE SEQUENCE [LARGE SCALE GENOMIC DNA]</scope>
</reference>
<dbReference type="EMBL" id="BGPR01035257">
    <property type="protein sequence ID" value="GBO10002.1"/>
    <property type="molecule type" value="Genomic_DNA"/>
</dbReference>
<proteinExistence type="predicted"/>
<feature type="compositionally biased region" description="Basic and acidic residues" evidence="1">
    <location>
        <begin position="16"/>
        <end position="28"/>
    </location>
</feature>
<dbReference type="Proteomes" id="UP000499080">
    <property type="component" value="Unassembled WGS sequence"/>
</dbReference>
<organism evidence="2 3">
    <name type="scientific">Araneus ventricosus</name>
    <name type="common">Orbweaver spider</name>
    <name type="synonym">Epeira ventricosa</name>
    <dbReference type="NCBI Taxonomy" id="182803"/>
    <lineage>
        <taxon>Eukaryota</taxon>
        <taxon>Metazoa</taxon>
        <taxon>Ecdysozoa</taxon>
        <taxon>Arthropoda</taxon>
        <taxon>Chelicerata</taxon>
        <taxon>Arachnida</taxon>
        <taxon>Araneae</taxon>
        <taxon>Araneomorphae</taxon>
        <taxon>Entelegynae</taxon>
        <taxon>Araneoidea</taxon>
        <taxon>Araneidae</taxon>
        <taxon>Araneus</taxon>
    </lineage>
</organism>
<protein>
    <submittedName>
        <fullName evidence="2">Uncharacterized protein</fullName>
    </submittedName>
</protein>
<evidence type="ECO:0000256" key="1">
    <source>
        <dbReference type="SAM" id="MobiDB-lite"/>
    </source>
</evidence>
<keyword evidence="3" id="KW-1185">Reference proteome</keyword>
<name>A0A4Y2UBJ4_ARAVE</name>
<comment type="caution">
    <text evidence="2">The sequence shown here is derived from an EMBL/GenBank/DDBJ whole genome shotgun (WGS) entry which is preliminary data.</text>
</comment>
<sequence length="91" mass="10280">MADKRNKRQVLSQTRKLKDSKNTNDKKPLYLHRLKGNYALELSSIFWGVSNRKEGASTPYAQGHIGGEPEPSKPLSEDGRRWMSSSVIPPL</sequence>
<dbReference type="AlphaFoldDB" id="A0A4Y2UBJ4"/>
<gene>
    <name evidence="2" type="ORF">AVEN_160177_1</name>
</gene>
<feature type="region of interest" description="Disordered" evidence="1">
    <location>
        <begin position="1"/>
        <end position="28"/>
    </location>
</feature>